<reference evidence="1 2" key="1">
    <citation type="submission" date="2019-06" db="EMBL/GenBank/DDBJ databases">
        <title>Whole genome sequence for Cellvibrionaceae sp. R142.</title>
        <authorList>
            <person name="Wang G."/>
        </authorList>
    </citation>
    <scope>NUCLEOTIDE SEQUENCE [LARGE SCALE GENOMIC DNA]</scope>
    <source>
        <strain evidence="1 2">R142</strain>
    </source>
</reference>
<protein>
    <submittedName>
        <fullName evidence="1">Sel1 repeat family protein</fullName>
    </submittedName>
</protein>
<dbReference type="InterPro" id="IPR052945">
    <property type="entry name" value="Mitotic_Regulator"/>
</dbReference>
<dbReference type="PANTHER" id="PTHR43628">
    <property type="entry name" value="ACTIVATOR OF C KINASE PROTEIN 1-RELATED"/>
    <property type="match status" value="1"/>
</dbReference>
<accession>A0A545TQG0</accession>
<dbReference type="InterPro" id="IPR011990">
    <property type="entry name" value="TPR-like_helical_dom_sf"/>
</dbReference>
<evidence type="ECO:0000313" key="1">
    <source>
        <dbReference type="EMBL" id="TQV79450.1"/>
    </source>
</evidence>
<gene>
    <name evidence="1" type="ORF">FKG94_11315</name>
</gene>
<dbReference type="SMART" id="SM00671">
    <property type="entry name" value="SEL1"/>
    <property type="match status" value="3"/>
</dbReference>
<dbReference type="InterPro" id="IPR006597">
    <property type="entry name" value="Sel1-like"/>
</dbReference>
<dbReference type="Proteomes" id="UP000319732">
    <property type="component" value="Unassembled WGS sequence"/>
</dbReference>
<dbReference type="AlphaFoldDB" id="A0A545TQG0"/>
<organism evidence="1 2">
    <name type="scientific">Exilibacterium tricleocarpae</name>
    <dbReference type="NCBI Taxonomy" id="2591008"/>
    <lineage>
        <taxon>Bacteria</taxon>
        <taxon>Pseudomonadati</taxon>
        <taxon>Pseudomonadota</taxon>
        <taxon>Gammaproteobacteria</taxon>
        <taxon>Cellvibrionales</taxon>
        <taxon>Cellvibrionaceae</taxon>
        <taxon>Exilibacterium</taxon>
    </lineage>
</organism>
<evidence type="ECO:0000313" key="2">
    <source>
        <dbReference type="Proteomes" id="UP000319732"/>
    </source>
</evidence>
<dbReference type="OrthoDB" id="8561742at2"/>
<proteinExistence type="predicted"/>
<keyword evidence="2" id="KW-1185">Reference proteome</keyword>
<dbReference type="RefSeq" id="WP_142904340.1">
    <property type="nucleotide sequence ID" value="NZ_ML660092.1"/>
</dbReference>
<dbReference type="EMBL" id="VHSG01000011">
    <property type="protein sequence ID" value="TQV79450.1"/>
    <property type="molecule type" value="Genomic_DNA"/>
</dbReference>
<sequence>MVNPDIGSRYDLAHRACTEGNFSKAFYLYKSLAEQGYSNAQLYIGESLYLGLGVEKNDLQAVFWLEKAAGAGEGQAMFILGKILGEQTDFQKAYAWYEKASKQGYYPAFYKMAIYEEKNRLEKKSKEHILYLYEKAAMSGHLYAKKELGVRLIKGWGGISKIFKGVSIYLSSIVRLYRAFKEGDPDTPNMHV</sequence>
<dbReference type="SUPFAM" id="SSF81901">
    <property type="entry name" value="HCP-like"/>
    <property type="match status" value="1"/>
</dbReference>
<dbReference type="Pfam" id="PF08238">
    <property type="entry name" value="Sel1"/>
    <property type="match status" value="4"/>
</dbReference>
<comment type="caution">
    <text evidence="1">The sequence shown here is derived from an EMBL/GenBank/DDBJ whole genome shotgun (WGS) entry which is preliminary data.</text>
</comment>
<dbReference type="Gene3D" id="1.25.40.10">
    <property type="entry name" value="Tetratricopeptide repeat domain"/>
    <property type="match status" value="1"/>
</dbReference>
<dbReference type="PANTHER" id="PTHR43628:SF1">
    <property type="entry name" value="CHITIN SYNTHASE REGULATORY FACTOR 2-RELATED"/>
    <property type="match status" value="1"/>
</dbReference>
<name>A0A545TQG0_9GAMM</name>